<keyword evidence="3" id="KW-0812">Transmembrane</keyword>
<dbReference type="EMBL" id="PRFC01000423">
    <property type="protein sequence ID" value="PWU88760.1"/>
    <property type="molecule type" value="Genomic_DNA"/>
</dbReference>
<keyword evidence="1" id="KW-0560">Oxidoreductase</keyword>
<dbReference type="SUPFAM" id="SSF52283">
    <property type="entry name" value="Formate/glycerate dehydrogenase catalytic domain-like"/>
    <property type="match status" value="2"/>
</dbReference>
<dbReference type="Proteomes" id="UP000246078">
    <property type="component" value="Unassembled WGS sequence"/>
</dbReference>
<accession>A0A2V2UXF6</accession>
<evidence type="ECO:0000313" key="6">
    <source>
        <dbReference type="Proteomes" id="UP000246078"/>
    </source>
</evidence>
<dbReference type="Gene3D" id="3.40.50.720">
    <property type="entry name" value="NAD(P)-binding Rossmann-like Domain"/>
    <property type="match status" value="4"/>
</dbReference>
<dbReference type="VEuPathDB" id="TriTrypDB:Tc_MARK_2607"/>
<keyword evidence="3" id="KW-0472">Membrane</keyword>
<dbReference type="VEuPathDB" id="TriTrypDB:C3747_423g8"/>
<dbReference type="CDD" id="cd05300">
    <property type="entry name" value="2-Hacid_dh_1"/>
    <property type="match status" value="2"/>
</dbReference>
<dbReference type="VEuPathDB" id="TriTrypDB:BCY84_19021"/>
<dbReference type="VEuPathDB" id="TriTrypDB:TcCLB.506263.30"/>
<dbReference type="VEuPathDB" id="TriTrypDB:ECC02_007091"/>
<feature type="transmembrane region" description="Helical" evidence="3">
    <location>
        <begin position="339"/>
        <end position="366"/>
    </location>
</feature>
<dbReference type="VEuPathDB" id="TriTrypDB:TCDM_03589"/>
<dbReference type="InterPro" id="IPR036291">
    <property type="entry name" value="NAD(P)-bd_dom_sf"/>
</dbReference>
<protein>
    <submittedName>
        <fullName evidence="5">Putative D-isomer specific 2-hydroxyacid dehydrogenase-protein</fullName>
    </submittedName>
</protein>
<feature type="domain" description="D-isomer specific 2-hydroxyacid dehydrogenase NAD-binding" evidence="4">
    <location>
        <begin position="130"/>
        <end position="307"/>
    </location>
</feature>
<comment type="caution">
    <text evidence="5">The sequence shown here is derived from an EMBL/GenBank/DDBJ whole genome shotgun (WGS) entry which is preliminary data.</text>
</comment>
<reference evidence="5 6" key="1">
    <citation type="journal article" date="2018" name="Microb. Genom.">
        <title>Expanding an expanded genome: long-read sequencing of Trypanosoma cruzi.</title>
        <authorList>
            <person name="Berna L."/>
            <person name="Rodriguez M."/>
            <person name="Chiribao M.L."/>
            <person name="Parodi-Talice A."/>
            <person name="Pita S."/>
            <person name="Rijo G."/>
            <person name="Alvarez-Valin F."/>
            <person name="Robello C."/>
        </authorList>
    </citation>
    <scope>NUCLEOTIDE SEQUENCE [LARGE SCALE GENOMIC DNA]</scope>
    <source>
        <strain evidence="5 6">TCC</strain>
    </source>
</reference>
<dbReference type="VEuPathDB" id="TriTrypDB:TcBrA4_0122650"/>
<dbReference type="PANTHER" id="PTHR43333">
    <property type="entry name" value="2-HACID_DH_C DOMAIN-CONTAINING PROTEIN"/>
    <property type="match status" value="1"/>
</dbReference>
<gene>
    <name evidence="5" type="ORF">C3747_423g8</name>
</gene>
<dbReference type="GO" id="GO:0051287">
    <property type="term" value="F:NAD binding"/>
    <property type="evidence" value="ECO:0007669"/>
    <property type="project" value="InterPro"/>
</dbReference>
<evidence type="ECO:0000256" key="1">
    <source>
        <dbReference type="ARBA" id="ARBA00023002"/>
    </source>
</evidence>
<dbReference type="AlphaFoldDB" id="A0A2V2UXF6"/>
<dbReference type="VEuPathDB" id="TriTrypDB:TCSYLVIO_003911"/>
<evidence type="ECO:0000259" key="4">
    <source>
        <dbReference type="Pfam" id="PF02826"/>
    </source>
</evidence>
<dbReference type="SUPFAM" id="SSF51735">
    <property type="entry name" value="NAD(P)-binding Rossmann-fold domains"/>
    <property type="match status" value="2"/>
</dbReference>
<dbReference type="VEuPathDB" id="TriTrypDB:TcG_13356"/>
<feature type="domain" description="D-isomer specific 2-hydroxyacid dehydrogenase NAD-binding" evidence="4">
    <location>
        <begin position="528"/>
        <end position="705"/>
    </location>
</feature>
<organism evidence="5 6">
    <name type="scientific">Trypanosoma cruzi</name>
    <dbReference type="NCBI Taxonomy" id="5693"/>
    <lineage>
        <taxon>Eukaryota</taxon>
        <taxon>Discoba</taxon>
        <taxon>Euglenozoa</taxon>
        <taxon>Kinetoplastea</taxon>
        <taxon>Metakinetoplastina</taxon>
        <taxon>Trypanosomatida</taxon>
        <taxon>Trypanosomatidae</taxon>
        <taxon>Trypanosoma</taxon>
        <taxon>Schizotrypanum</taxon>
    </lineage>
</organism>
<dbReference type="VEuPathDB" id="TriTrypDB:C4B63_20g11"/>
<feature type="transmembrane region" description="Helical" evidence="3">
    <location>
        <begin position="310"/>
        <end position="327"/>
    </location>
</feature>
<sequence>MNVFDCTLCVATTISQFLLDEVMKEVSLHGGFKHVVRCHGNPQEDFMDVKQSGEPIVLLIANKAGREALKFLCDDYHLPKEQRRVRWIHSISSGLDSYKLNELVKELQDIPLTNARGCYSSILAEHVMYSMLYFYRQTWRSLASRAEHKWDPFLMVELRGRKVGIIGYGDIGQASAKLLSAFGMEVTGVRRSAPTKEVDEYGVRLVHGDAERERVLRESDFVVNILPGTEETKRFFNKELFSMMKPSAVYISIGRGITQNEDDLACALRDGVIRGASVDVFEREPLPAESPLWDISDDKLLLTAHSADRTVYSVFFSLAFFCFWWNANEMPPRQLCCRFFFFFLHMAFVFYKWEFVLFIITSFLIILLNSLFFFFFFYPQFCVFACILIKLSLYSRLTMNVFDCTLCVATTISQFLLDEVMKEVSLHGGFKHVVRCHGNPQEDFMDVKQSGEPIVLLIANKAGREALKFLCDDYHLPKEQRRVRWIHSISSGLDSYKLNELVKELQDIPLTNARGCYSSILAEHVMYSMLYFYRQTWRSLASRAEHKWDPFLMVELRGRKVGIIGYGDIGQASAKLLSAFGMEVTGVKRSASTKEVDEYGVRLVHGDAERERVLRESDFVVNILPGTEETKQLFNKELFSMMKPSAVYISIGRGITQNEDDLACALRDGVIRGAAVDVFEREPLPAESPLWDISDDKLLLTYHSAVLSDGFCKKAIDCFMLLARDFGSDGFASNVIQIDKFYCG</sequence>
<evidence type="ECO:0000313" key="5">
    <source>
        <dbReference type="EMBL" id="PWU88760.1"/>
    </source>
</evidence>
<feature type="transmembrane region" description="Helical" evidence="3">
    <location>
        <begin position="372"/>
        <end position="393"/>
    </location>
</feature>
<dbReference type="VEuPathDB" id="TriTrypDB:TCSYLVIO_011102"/>
<dbReference type="InterPro" id="IPR006140">
    <property type="entry name" value="D-isomer_DH_NAD-bd"/>
</dbReference>
<evidence type="ECO:0000256" key="3">
    <source>
        <dbReference type="SAM" id="Phobius"/>
    </source>
</evidence>
<dbReference type="GO" id="GO:0016491">
    <property type="term" value="F:oxidoreductase activity"/>
    <property type="evidence" value="ECO:0007669"/>
    <property type="project" value="UniProtKB-KW"/>
</dbReference>
<dbReference type="Pfam" id="PF02826">
    <property type="entry name" value="2-Hacid_dh_C"/>
    <property type="match status" value="2"/>
</dbReference>
<dbReference type="PANTHER" id="PTHR43333:SF1">
    <property type="entry name" value="D-ISOMER SPECIFIC 2-HYDROXYACID DEHYDROGENASE NAD-BINDING DOMAIN-CONTAINING PROTEIN"/>
    <property type="match status" value="1"/>
</dbReference>
<name>A0A2V2UXF6_TRYCR</name>
<keyword evidence="2" id="KW-0520">NAD</keyword>
<evidence type="ECO:0000256" key="2">
    <source>
        <dbReference type="ARBA" id="ARBA00023027"/>
    </source>
</evidence>
<keyword evidence="3" id="KW-1133">Transmembrane helix</keyword>
<proteinExistence type="predicted"/>